<feature type="transmembrane region" description="Helical" evidence="1">
    <location>
        <begin position="83"/>
        <end position="104"/>
    </location>
</feature>
<feature type="transmembrane region" description="Helical" evidence="1">
    <location>
        <begin position="304"/>
        <end position="327"/>
    </location>
</feature>
<evidence type="ECO:0000313" key="3">
    <source>
        <dbReference type="EMBL" id="APW60710.1"/>
    </source>
</evidence>
<evidence type="ECO:0000259" key="2">
    <source>
        <dbReference type="Pfam" id="PF01757"/>
    </source>
</evidence>
<reference evidence="4" key="1">
    <citation type="submission" date="2016-12" db="EMBL/GenBank/DDBJ databases">
        <title>Comparative genomics of four Isosphaeraceae planctomycetes: a common pool of plasmids and glycoside hydrolase genes.</title>
        <authorList>
            <person name="Ivanova A."/>
        </authorList>
    </citation>
    <scope>NUCLEOTIDE SEQUENCE [LARGE SCALE GENOMIC DNA]</scope>
    <source>
        <strain evidence="4">PX4</strain>
    </source>
</reference>
<dbReference type="InterPro" id="IPR002656">
    <property type="entry name" value="Acyl_transf_3_dom"/>
</dbReference>
<accession>A0A1U7CP45</accession>
<feature type="transmembrane region" description="Helical" evidence="1">
    <location>
        <begin position="333"/>
        <end position="354"/>
    </location>
</feature>
<sequence>MSAEPSFAKSRIASLDQFRGYTVAGMILVNFIGGNQVVHHLLKHHNTYCSYADTIMPQFFFAVGFAFRLTYLRRLQTVGRAEAQRAVAARALGLILLGFVMYHLDGEYKTWEELKQLGFQGFLANAFRRELCQTLVQIALTSIWILPVIAASARVRVVYLVVSAALHLGLSWWFYLDYAWKTPVIDGGWLGILSWAIPTLVGTLAYDAVAARDDHERGRAVPSLLVWSVVLMAVGYGLSCLGGELAAPPFSPPAAGRQVDLWTMSQRTGSVSYLTFSAGFSLAVYALFVLLCDQWGVTVGLFRTFGTNALAAYVIHPMVSLAVRPYLPDDAPLWYVIAGFLVYFGICYLLIRYLEKNKLYLKL</sequence>
<dbReference type="AlphaFoldDB" id="A0A1U7CP45"/>
<dbReference type="Proteomes" id="UP000186309">
    <property type="component" value="Chromosome"/>
</dbReference>
<keyword evidence="4" id="KW-1185">Reference proteome</keyword>
<feature type="transmembrane region" description="Helical" evidence="1">
    <location>
        <begin position="157"/>
        <end position="176"/>
    </location>
</feature>
<keyword evidence="1" id="KW-0472">Membrane</keyword>
<evidence type="ECO:0000313" key="4">
    <source>
        <dbReference type="Proteomes" id="UP000186309"/>
    </source>
</evidence>
<dbReference type="EMBL" id="CP019082">
    <property type="protein sequence ID" value="APW60710.1"/>
    <property type="molecule type" value="Genomic_DNA"/>
</dbReference>
<dbReference type="OrthoDB" id="9766391at2"/>
<feature type="domain" description="Acyltransferase 3" evidence="2">
    <location>
        <begin position="13"/>
        <end position="351"/>
    </location>
</feature>
<dbReference type="GO" id="GO:0016747">
    <property type="term" value="F:acyltransferase activity, transferring groups other than amino-acyl groups"/>
    <property type="evidence" value="ECO:0007669"/>
    <property type="project" value="InterPro"/>
</dbReference>
<dbReference type="Pfam" id="PF01757">
    <property type="entry name" value="Acyl_transf_3"/>
    <property type="match status" value="1"/>
</dbReference>
<keyword evidence="1" id="KW-1133">Transmembrane helix</keyword>
<feature type="transmembrane region" description="Helical" evidence="1">
    <location>
        <begin position="134"/>
        <end position="150"/>
    </location>
</feature>
<dbReference type="KEGG" id="pbor:BSF38_02198"/>
<dbReference type="PANTHER" id="PTHR31061">
    <property type="entry name" value="LD22376P"/>
    <property type="match status" value="1"/>
</dbReference>
<keyword evidence="1" id="KW-0812">Transmembrane</keyword>
<feature type="transmembrane region" description="Helical" evidence="1">
    <location>
        <begin position="221"/>
        <end position="239"/>
    </location>
</feature>
<feature type="transmembrane region" description="Helical" evidence="1">
    <location>
        <begin position="188"/>
        <end position="209"/>
    </location>
</feature>
<evidence type="ECO:0000256" key="1">
    <source>
        <dbReference type="SAM" id="Phobius"/>
    </source>
</evidence>
<protein>
    <recommendedName>
        <fullName evidence="2">Acyltransferase 3 domain-containing protein</fullName>
    </recommendedName>
</protein>
<name>A0A1U7CP45_9BACT</name>
<dbReference type="PANTHER" id="PTHR31061:SF24">
    <property type="entry name" value="LD22376P"/>
    <property type="match status" value="1"/>
</dbReference>
<dbReference type="RefSeq" id="WP_076345528.1">
    <property type="nucleotide sequence ID" value="NZ_CP019082.1"/>
</dbReference>
<gene>
    <name evidence="3" type="ORF">BSF38_02198</name>
</gene>
<dbReference type="STRING" id="1387353.BSF38_02198"/>
<feature type="transmembrane region" description="Helical" evidence="1">
    <location>
        <begin position="21"/>
        <end position="42"/>
    </location>
</feature>
<feature type="transmembrane region" description="Helical" evidence="1">
    <location>
        <begin position="54"/>
        <end position="71"/>
    </location>
</feature>
<proteinExistence type="predicted"/>
<organism evidence="3 4">
    <name type="scientific">Paludisphaera borealis</name>
    <dbReference type="NCBI Taxonomy" id="1387353"/>
    <lineage>
        <taxon>Bacteria</taxon>
        <taxon>Pseudomonadati</taxon>
        <taxon>Planctomycetota</taxon>
        <taxon>Planctomycetia</taxon>
        <taxon>Isosphaerales</taxon>
        <taxon>Isosphaeraceae</taxon>
        <taxon>Paludisphaera</taxon>
    </lineage>
</organism>
<feature type="transmembrane region" description="Helical" evidence="1">
    <location>
        <begin position="271"/>
        <end position="292"/>
    </location>
</feature>